<keyword evidence="7" id="KW-1185">Reference proteome</keyword>
<dbReference type="InterPro" id="IPR001131">
    <property type="entry name" value="Peptidase_M24B_aminopep-P_CS"/>
</dbReference>
<dbReference type="EMBL" id="CP000678">
    <property type="protein sequence ID" value="ABQ86677.1"/>
    <property type="molecule type" value="Genomic_DNA"/>
</dbReference>
<dbReference type="Pfam" id="PF01321">
    <property type="entry name" value="Creatinase_N"/>
    <property type="match status" value="1"/>
</dbReference>
<keyword evidence="2" id="KW-0378">Hydrolase</keyword>
<dbReference type="PROSITE" id="PS00491">
    <property type="entry name" value="PROLINE_PEPTIDASE"/>
    <property type="match status" value="1"/>
</dbReference>
<feature type="domain" description="Creatinase N-terminal" evidence="5">
    <location>
        <begin position="13"/>
        <end position="133"/>
    </location>
</feature>
<dbReference type="InterPro" id="IPR000994">
    <property type="entry name" value="Pept_M24"/>
</dbReference>
<keyword evidence="6" id="KW-0031">Aminopeptidase</keyword>
<keyword evidence="1 3" id="KW-0479">Metal-binding</keyword>
<dbReference type="Pfam" id="PF00557">
    <property type="entry name" value="Peptidase_M24"/>
    <property type="match status" value="1"/>
</dbReference>
<feature type="domain" description="Peptidase M24" evidence="4">
    <location>
        <begin position="137"/>
        <end position="332"/>
    </location>
</feature>
<evidence type="ECO:0000256" key="3">
    <source>
        <dbReference type="RuleBase" id="RU000590"/>
    </source>
</evidence>
<evidence type="ECO:0000256" key="1">
    <source>
        <dbReference type="ARBA" id="ARBA00022723"/>
    </source>
</evidence>
<organism evidence="6 7">
    <name type="scientific">Methanobrevibacter smithii (strain ATCC 35061 / DSM 861 / OCM 144 / PS)</name>
    <dbReference type="NCBI Taxonomy" id="420247"/>
    <lineage>
        <taxon>Archaea</taxon>
        <taxon>Methanobacteriati</taxon>
        <taxon>Methanobacteriota</taxon>
        <taxon>Methanomada group</taxon>
        <taxon>Methanobacteria</taxon>
        <taxon>Methanobacteriales</taxon>
        <taxon>Methanobacteriaceae</taxon>
        <taxon>Methanobrevibacter</taxon>
    </lineage>
</organism>
<dbReference type="Proteomes" id="UP000001992">
    <property type="component" value="Chromosome"/>
</dbReference>
<dbReference type="CDD" id="cd01092">
    <property type="entry name" value="APP-like"/>
    <property type="match status" value="1"/>
</dbReference>
<proteinExistence type="inferred from homology"/>
<reference evidence="6 7" key="1">
    <citation type="journal article" date="2007" name="Proc. Natl. Acad. Sci. U.S.A.">
        <title>Genomic and metabolic adaptations of Methanobrevibacter smithii to the human gut.</title>
        <authorList>
            <person name="Samuel B.S."/>
            <person name="Hansen E.E."/>
            <person name="Manchester J.K."/>
            <person name="Coutinho P.M."/>
            <person name="Henrissat B."/>
            <person name="Fulton R."/>
            <person name="Latreille P."/>
            <person name="Kim K."/>
            <person name="Wilson R.K."/>
            <person name="Gordon J.I."/>
        </authorList>
    </citation>
    <scope>NUCLEOTIDE SEQUENCE [LARGE SCALE GENOMIC DNA]</scope>
    <source>
        <strain evidence="7">ATCC 35061 / DSM 861 / OCM 144 / PS</strain>
    </source>
</reference>
<keyword evidence="6" id="KW-0645">Protease</keyword>
<dbReference type="InterPro" id="IPR050659">
    <property type="entry name" value="Peptidase_M24B"/>
</dbReference>
<gene>
    <name evidence="6" type="ordered locus">Msm_0472</name>
</gene>
<dbReference type="STRING" id="420247.Msm_0472"/>
<dbReference type="InterPro" id="IPR000587">
    <property type="entry name" value="Creatinase_N"/>
</dbReference>
<dbReference type="SUPFAM" id="SSF55920">
    <property type="entry name" value="Creatinase/aminopeptidase"/>
    <property type="match status" value="1"/>
</dbReference>
<dbReference type="SUPFAM" id="SSF53092">
    <property type="entry name" value="Creatinase/prolidase N-terminal domain"/>
    <property type="match status" value="1"/>
</dbReference>
<evidence type="ECO:0000313" key="7">
    <source>
        <dbReference type="Proteomes" id="UP000001992"/>
    </source>
</evidence>
<dbReference type="eggNOG" id="arCOG01000">
    <property type="taxonomic scope" value="Archaea"/>
</dbReference>
<dbReference type="EnsemblBacteria" id="ABQ86677">
    <property type="protein sequence ID" value="ABQ86677"/>
    <property type="gene ID" value="Msm_0472"/>
</dbReference>
<comment type="similarity">
    <text evidence="3">Belongs to the peptidase M24B family.</text>
</comment>
<dbReference type="GO" id="GO:0046872">
    <property type="term" value="F:metal ion binding"/>
    <property type="evidence" value="ECO:0007669"/>
    <property type="project" value="UniProtKB-KW"/>
</dbReference>
<dbReference type="PANTHER" id="PTHR46112:SF2">
    <property type="entry name" value="XAA-PRO AMINOPEPTIDASE P-RELATED"/>
    <property type="match status" value="1"/>
</dbReference>
<dbReference type="Gene3D" id="3.90.230.10">
    <property type="entry name" value="Creatinase/methionine aminopeptidase superfamily"/>
    <property type="match status" value="1"/>
</dbReference>
<dbReference type="BioCyc" id="MSMI420247:GHWZ-478-MONOMER"/>
<protein>
    <submittedName>
        <fullName evidence="6">Xaa-Pro aminopeptidase</fullName>
    </submittedName>
</protein>
<dbReference type="InterPro" id="IPR029149">
    <property type="entry name" value="Creatin/AminoP/Spt16_N"/>
</dbReference>
<dbReference type="PATRIC" id="fig|420247.28.peg.471"/>
<dbReference type="GO" id="GO:0004177">
    <property type="term" value="F:aminopeptidase activity"/>
    <property type="evidence" value="ECO:0007669"/>
    <property type="project" value="UniProtKB-KW"/>
</dbReference>
<evidence type="ECO:0000313" key="6">
    <source>
        <dbReference type="EMBL" id="ABQ86677.1"/>
    </source>
</evidence>
<dbReference type="PANTHER" id="PTHR46112">
    <property type="entry name" value="AMINOPEPTIDASE"/>
    <property type="match status" value="1"/>
</dbReference>
<dbReference type="Gene3D" id="3.40.350.10">
    <property type="entry name" value="Creatinase/prolidase N-terminal domain"/>
    <property type="match status" value="1"/>
</dbReference>
<dbReference type="AlphaFoldDB" id="A5UKE9"/>
<dbReference type="InterPro" id="IPR036005">
    <property type="entry name" value="Creatinase/aminopeptidase-like"/>
</dbReference>
<accession>A5UKE9</accession>
<sequence length="347" mass="39179">MKGVKMEINEFHINNILKDMEKKEYQGYLLAQFTNIHYISNYRPTSFAFCVIKEDPIIYASKMDMEIANKTSTIEVKEFTSFSDMLGELKKEGISNLAIEPSLVYSTYEKFKDSFNIKSETFIDAQRQIKTADEIDKIQKATQIAQKAFVDLDILNNTNPENIVALELDNLMRKYGANGSSFDTIVTSGSNSSLPHATPQDKQLEKPILIDWGAKYHGYCSDNTRTIVYTEKQNEICDIVAEAHDKAIKAIKPGLKCCEIDKVARDIISEYGYGDNYIHSTGHSVGLDIHEIPTFSTKDKTVIEKGMVITVEPGIYLEDNFGVRLEDTIAIEKNKGRIIGDLPLIIE</sequence>
<dbReference type="KEGG" id="msi:Msm_0472"/>
<evidence type="ECO:0000256" key="2">
    <source>
        <dbReference type="ARBA" id="ARBA00022801"/>
    </source>
</evidence>
<dbReference type="HOGENOM" id="CLU_017266_4_2_2"/>
<evidence type="ECO:0000259" key="5">
    <source>
        <dbReference type="Pfam" id="PF01321"/>
    </source>
</evidence>
<dbReference type="MEROPS" id="M24.008"/>
<name>A5UKE9_METS3</name>
<evidence type="ECO:0000259" key="4">
    <source>
        <dbReference type="Pfam" id="PF00557"/>
    </source>
</evidence>